<evidence type="ECO:0000256" key="4">
    <source>
        <dbReference type="ARBA" id="ARBA00022833"/>
    </source>
</evidence>
<dbReference type="Proteomes" id="UP000243469">
    <property type="component" value="Unassembled WGS sequence"/>
</dbReference>
<dbReference type="InterPro" id="IPR001478">
    <property type="entry name" value="PDZ"/>
</dbReference>
<proteinExistence type="inferred from homology"/>
<dbReference type="EMBL" id="PDSH01000003">
    <property type="protein sequence ID" value="PIE25524.1"/>
    <property type="molecule type" value="Genomic_DNA"/>
</dbReference>
<dbReference type="GO" id="GO:0051603">
    <property type="term" value="P:proteolysis involved in protein catabolic process"/>
    <property type="evidence" value="ECO:0007669"/>
    <property type="project" value="TreeGrafter"/>
</dbReference>
<evidence type="ECO:0000256" key="7">
    <source>
        <dbReference type="SAM" id="SignalP"/>
    </source>
</evidence>
<dbReference type="SUPFAM" id="SSF50156">
    <property type="entry name" value="PDZ domain-like"/>
    <property type="match status" value="1"/>
</dbReference>
<protein>
    <recommendedName>
        <fullName evidence="8">PDZ domain-containing protein</fullName>
    </recommendedName>
</protein>
<dbReference type="Gene3D" id="3.30.2010.10">
    <property type="entry name" value="Metalloproteases ('zincins'), catalytic domain"/>
    <property type="match status" value="1"/>
</dbReference>
<dbReference type="PANTHER" id="PTHR22726">
    <property type="entry name" value="METALLOENDOPEPTIDASE OMA1"/>
    <property type="match status" value="1"/>
</dbReference>
<keyword evidence="5 6" id="KW-0482">Metalloprotease</keyword>
<feature type="domain" description="PDZ" evidence="8">
    <location>
        <begin position="81"/>
        <end position="167"/>
    </location>
</feature>
<comment type="caution">
    <text evidence="9">The sequence shown here is derived from an EMBL/GenBank/DDBJ whole genome shotgun (WGS) entry which is preliminary data.</text>
</comment>
<dbReference type="Pfam" id="PF13180">
    <property type="entry name" value="PDZ_2"/>
    <property type="match status" value="1"/>
</dbReference>
<feature type="chain" id="PRO_5013694106" description="PDZ domain-containing protein" evidence="7">
    <location>
        <begin position="22"/>
        <end position="344"/>
    </location>
</feature>
<dbReference type="GO" id="GO:0004222">
    <property type="term" value="F:metalloendopeptidase activity"/>
    <property type="evidence" value="ECO:0007669"/>
    <property type="project" value="InterPro"/>
</dbReference>
<dbReference type="InterPro" id="IPR036034">
    <property type="entry name" value="PDZ_sf"/>
</dbReference>
<keyword evidence="2" id="KW-0479">Metal-binding</keyword>
<comment type="cofactor">
    <cofactor evidence="6">
        <name>Zn(2+)</name>
        <dbReference type="ChEBI" id="CHEBI:29105"/>
    </cofactor>
    <text evidence="6">Binds 1 zinc ion per subunit.</text>
</comment>
<feature type="signal peptide" evidence="7">
    <location>
        <begin position="1"/>
        <end position="21"/>
    </location>
</feature>
<dbReference type="GO" id="GO:0046872">
    <property type="term" value="F:metal ion binding"/>
    <property type="evidence" value="ECO:0007669"/>
    <property type="project" value="UniProtKB-KW"/>
</dbReference>
<comment type="similarity">
    <text evidence="6">Belongs to the peptidase M48 family.</text>
</comment>
<evidence type="ECO:0000256" key="5">
    <source>
        <dbReference type="ARBA" id="ARBA00023049"/>
    </source>
</evidence>
<keyword evidence="3 6" id="KW-0378">Hydrolase</keyword>
<dbReference type="PROSITE" id="PS51257">
    <property type="entry name" value="PROKAR_LIPOPROTEIN"/>
    <property type="match status" value="1"/>
</dbReference>
<dbReference type="AlphaFoldDB" id="A0A2G6JQ30"/>
<dbReference type="Gene3D" id="2.30.42.10">
    <property type="match status" value="1"/>
</dbReference>
<evidence type="ECO:0000256" key="3">
    <source>
        <dbReference type="ARBA" id="ARBA00022801"/>
    </source>
</evidence>
<evidence type="ECO:0000256" key="1">
    <source>
        <dbReference type="ARBA" id="ARBA00022670"/>
    </source>
</evidence>
<reference evidence="9 10" key="1">
    <citation type="submission" date="2017-10" db="EMBL/GenBank/DDBJ databases">
        <title>Novel microbial diversity and functional potential in the marine mammal oral microbiome.</title>
        <authorList>
            <person name="Dudek N.K."/>
            <person name="Sun C.L."/>
            <person name="Burstein D."/>
            <person name="Kantor R.S."/>
            <person name="Aliaga Goltsman D.S."/>
            <person name="Bik E.M."/>
            <person name="Thomas B.C."/>
            <person name="Banfield J.F."/>
            <person name="Relman D.A."/>
        </authorList>
    </citation>
    <scope>NUCLEOTIDE SEQUENCE [LARGE SCALE GENOMIC DNA]</scope>
    <source>
        <strain evidence="9">DOLJORAL78_47_21</strain>
    </source>
</reference>
<sequence>MMTRIKAVFVPIFLSSFLLLTACSAPELIPEKFDATILKREQEKQSLSAHQYQLSQKARLLEAARPLLTSNTADCPQAQKYSLGVLLHRIDDYPIKQRQAITSLYSLDKRLQVLHILKNSPAMGHISPGDILLSINDEPILPEKGLSQLQAALKNGSAINLGVLRQGNALTINILPELICSYPVILSSSDTINGYADGTNIIITAGLLRFATQDNELALIIAHEMAHNTLNHVGQRFQNSAAGALLDLVLISNGIPSPLIATGIGAHLHSKGYEMEADLAGLRLLQNAGYDISGLDDFWRRMASLYPHSITHGKQNSHPTTVKRALQLEKAIEKLKIPETLSTK</sequence>
<dbReference type="InterPro" id="IPR051156">
    <property type="entry name" value="Mito/Outer_Membr_Metalloprot"/>
</dbReference>
<keyword evidence="7" id="KW-0732">Signal</keyword>
<keyword evidence="1 6" id="KW-0645">Protease</keyword>
<evidence type="ECO:0000256" key="6">
    <source>
        <dbReference type="RuleBase" id="RU003983"/>
    </source>
</evidence>
<dbReference type="InterPro" id="IPR001915">
    <property type="entry name" value="Peptidase_M48"/>
</dbReference>
<dbReference type="Pfam" id="PF01435">
    <property type="entry name" value="Peptidase_M48"/>
    <property type="match status" value="1"/>
</dbReference>
<organism evidence="9 10">
    <name type="scientific">Neptuniibacter caesariensis</name>
    <dbReference type="NCBI Taxonomy" id="207954"/>
    <lineage>
        <taxon>Bacteria</taxon>
        <taxon>Pseudomonadati</taxon>
        <taxon>Pseudomonadota</taxon>
        <taxon>Gammaproteobacteria</taxon>
        <taxon>Oceanospirillales</taxon>
        <taxon>Oceanospirillaceae</taxon>
        <taxon>Neptuniibacter</taxon>
    </lineage>
</organism>
<gene>
    <name evidence="9" type="ORF">CSA60_00100</name>
</gene>
<dbReference type="PANTHER" id="PTHR22726:SF1">
    <property type="entry name" value="METALLOENDOPEPTIDASE OMA1, MITOCHONDRIAL"/>
    <property type="match status" value="1"/>
</dbReference>
<dbReference type="GO" id="GO:0016020">
    <property type="term" value="C:membrane"/>
    <property type="evidence" value="ECO:0007669"/>
    <property type="project" value="TreeGrafter"/>
</dbReference>
<dbReference type="CDD" id="cd07342">
    <property type="entry name" value="M48C_Oma1_like"/>
    <property type="match status" value="1"/>
</dbReference>
<keyword evidence="4 6" id="KW-0862">Zinc</keyword>
<evidence type="ECO:0000259" key="8">
    <source>
        <dbReference type="SMART" id="SM00228"/>
    </source>
</evidence>
<evidence type="ECO:0000313" key="9">
    <source>
        <dbReference type="EMBL" id="PIE25524.1"/>
    </source>
</evidence>
<accession>A0A2G6JQ30</accession>
<evidence type="ECO:0000313" key="10">
    <source>
        <dbReference type="Proteomes" id="UP000243469"/>
    </source>
</evidence>
<dbReference type="SMART" id="SM00228">
    <property type="entry name" value="PDZ"/>
    <property type="match status" value="1"/>
</dbReference>
<name>A0A2G6JQ30_NEPCE</name>
<evidence type="ECO:0000256" key="2">
    <source>
        <dbReference type="ARBA" id="ARBA00022723"/>
    </source>
</evidence>